<dbReference type="eggNOG" id="COG0246">
    <property type="taxonomic scope" value="Bacteria"/>
</dbReference>
<dbReference type="EC" id="1.1.1.17" evidence="2"/>
<evidence type="ECO:0000259" key="8">
    <source>
        <dbReference type="Pfam" id="PF08125"/>
    </source>
</evidence>
<dbReference type="AlphaFoldDB" id="F2V0U6"/>
<dbReference type="InterPro" id="IPR013328">
    <property type="entry name" value="6PGD_dom2"/>
</dbReference>
<dbReference type="EMBL" id="ACRE02000036">
    <property type="protein sequence ID" value="EGE36944.2"/>
    <property type="molecule type" value="Genomic_DNA"/>
</dbReference>
<dbReference type="SUPFAM" id="SSF51735">
    <property type="entry name" value="NAD(P)-binding Rossmann-fold domains"/>
    <property type="match status" value="1"/>
</dbReference>
<dbReference type="InterPro" id="IPR050988">
    <property type="entry name" value="Mannitol_DH/Oxidoreductase"/>
</dbReference>
<dbReference type="Pfam" id="PF01232">
    <property type="entry name" value="Mannitol_dh"/>
    <property type="match status" value="1"/>
</dbReference>
<dbReference type="Gene3D" id="1.10.1040.10">
    <property type="entry name" value="N-(1-d-carboxylethyl)-l-norvaline Dehydrogenase, domain 2"/>
    <property type="match status" value="1"/>
</dbReference>
<dbReference type="Gene3D" id="3.40.50.720">
    <property type="entry name" value="NAD(P)-binding Rossmann-like Domain"/>
    <property type="match status" value="1"/>
</dbReference>
<dbReference type="PRINTS" id="PR00084">
    <property type="entry name" value="MTLDHDRGNASE"/>
</dbReference>
<dbReference type="InterPro" id="IPR023027">
    <property type="entry name" value="Mannitol_DH_CS"/>
</dbReference>
<keyword evidence="4" id="KW-0560">Oxidoreductase</keyword>
<feature type="domain" description="Mannitol dehydrogenase N-terminal" evidence="7">
    <location>
        <begin position="47"/>
        <end position="312"/>
    </location>
</feature>
<dbReference type="GO" id="GO:0008926">
    <property type="term" value="F:mannitol-1-phosphate 5-dehydrogenase activity"/>
    <property type="evidence" value="ECO:0007669"/>
    <property type="project" value="UniProtKB-EC"/>
</dbReference>
<comment type="similarity">
    <text evidence="1">Belongs to the mannitol dehydrogenase family.</text>
</comment>
<dbReference type="PANTHER" id="PTHR43362">
    <property type="entry name" value="MANNITOL DEHYDROGENASE DSF1-RELATED"/>
    <property type="match status" value="1"/>
</dbReference>
<organism evidence="9 10">
    <name type="scientific">Actinomyces viscosus C505</name>
    <dbReference type="NCBI Taxonomy" id="562973"/>
    <lineage>
        <taxon>Bacteria</taxon>
        <taxon>Bacillati</taxon>
        <taxon>Actinomycetota</taxon>
        <taxon>Actinomycetes</taxon>
        <taxon>Actinomycetales</taxon>
        <taxon>Actinomycetaceae</taxon>
        <taxon>Actinomyces</taxon>
    </lineage>
</organism>
<protein>
    <recommendedName>
        <fullName evidence="3">Mannitol-1-phosphate 5-dehydrogenase</fullName>
        <ecNumber evidence="2">1.1.1.17</ecNumber>
    </recommendedName>
</protein>
<evidence type="ECO:0000313" key="9">
    <source>
        <dbReference type="EMBL" id="EGE36944.2"/>
    </source>
</evidence>
<evidence type="ECO:0000313" key="10">
    <source>
        <dbReference type="Proteomes" id="UP000004668"/>
    </source>
</evidence>
<comment type="caution">
    <text evidence="9">The sequence shown here is derived from an EMBL/GenBank/DDBJ whole genome shotgun (WGS) entry which is preliminary data.</text>
</comment>
<dbReference type="InterPro" id="IPR036291">
    <property type="entry name" value="NAD(P)-bd_dom_sf"/>
</dbReference>
<dbReference type="Proteomes" id="UP000004668">
    <property type="component" value="Unassembled WGS sequence"/>
</dbReference>
<dbReference type="PANTHER" id="PTHR43362:SF1">
    <property type="entry name" value="MANNITOL DEHYDROGENASE 2-RELATED"/>
    <property type="match status" value="1"/>
</dbReference>
<evidence type="ECO:0000256" key="6">
    <source>
        <dbReference type="ARBA" id="ARBA00048615"/>
    </source>
</evidence>
<dbReference type="PROSITE" id="PS00974">
    <property type="entry name" value="MANNITOL_DHGENASE"/>
    <property type="match status" value="1"/>
</dbReference>
<dbReference type="HOGENOM" id="CLU_027324_0_1_11"/>
<evidence type="ECO:0000256" key="1">
    <source>
        <dbReference type="ARBA" id="ARBA00006541"/>
    </source>
</evidence>
<accession>F2V0U6</accession>
<proteinExistence type="inferred from homology"/>
<reference evidence="9 10" key="2">
    <citation type="submission" date="2011-10" db="EMBL/GenBank/DDBJ databases">
        <title>The Genome Sequence of Actinomyces viscosus C505.</title>
        <authorList>
            <consortium name="The Broad Institute Genome Sequencing Platform"/>
            <consortium name="The Broad Institute Genome Sequencing Center for Infectious Disease"/>
            <person name="Earl A."/>
            <person name="Ward D."/>
            <person name="Feldgarden M."/>
            <person name="Gevers D."/>
            <person name="Sibley C.D."/>
            <person name="Field T.R."/>
            <person name="Grinwis M."/>
            <person name="Eshaghurshan C.S."/>
            <person name="Surette M.G."/>
            <person name="Young S.K."/>
            <person name="Zeng Q."/>
            <person name="Gargeya S."/>
            <person name="Fitzgerald M."/>
            <person name="Haas B."/>
            <person name="Abouelleil A."/>
            <person name="Alvarado L."/>
            <person name="Arachchi H.M."/>
            <person name="Berlin A."/>
            <person name="Brown A."/>
            <person name="Chapman S.B."/>
            <person name="Chen Z."/>
            <person name="Dunbar C."/>
            <person name="Freedman E."/>
            <person name="Gearin G."/>
            <person name="Goldberg J."/>
            <person name="Griggs A."/>
            <person name="Gujja S."/>
            <person name="Heiman D."/>
            <person name="Howarth C."/>
            <person name="Larson L."/>
            <person name="Lui A."/>
            <person name="MacDonald P.J.P."/>
            <person name="Montmayeur A."/>
            <person name="Murphy C."/>
            <person name="Neiman D."/>
            <person name="Pearson M."/>
            <person name="Priest M."/>
            <person name="Roberts A."/>
            <person name="Saif S."/>
            <person name="Shea T."/>
            <person name="Shenoy N."/>
            <person name="Sisk P."/>
            <person name="Stolte C."/>
            <person name="Sykes S."/>
            <person name="Wortman J."/>
            <person name="Nusbaum C."/>
            <person name="Birren B."/>
        </authorList>
    </citation>
    <scope>NUCLEOTIDE SEQUENCE [LARGE SCALE GENOMIC DNA]</scope>
    <source>
        <strain evidence="9 10">C505</strain>
    </source>
</reference>
<reference evidence="10" key="1">
    <citation type="submission" date="2010-02" db="EMBL/GenBank/DDBJ databases">
        <title>The Genome Sequence of Prevotella oris strain C735.</title>
        <authorList>
            <consortium name="The Broad Institute Genome Sequencing Platform"/>
            <person name="Ward D."/>
            <person name="Feldgarden M."/>
            <person name="Earl A."/>
            <person name="Young S.K."/>
            <person name="Zeng Q."/>
            <person name="Koehrsen M."/>
            <person name="Alvarado L."/>
            <person name="Berlin A."/>
            <person name="Bochicchio J."/>
            <person name="Borenstein D."/>
            <person name="Chapman S.B."/>
            <person name="Chen Z."/>
            <person name="Engels R."/>
            <person name="Freedman E."/>
            <person name="Gellesch M."/>
            <person name="Goldberg J."/>
            <person name="Griggs A."/>
            <person name="Gujja S."/>
            <person name="Heilman E."/>
            <person name="Heiman D."/>
            <person name="Hepburn T."/>
            <person name="Howarth C."/>
            <person name="Jen D."/>
            <person name="Larson L."/>
            <person name="Mehta T."/>
            <person name="Park D."/>
            <person name="Pearson M."/>
            <person name="Roberts A."/>
            <person name="Saif S."/>
            <person name="Shea T."/>
            <person name="Shenoy N."/>
            <person name="Sisk P."/>
            <person name="Stolte C."/>
            <person name="Sykes S."/>
            <person name="Thomson T."/>
            <person name="Walk T."/>
            <person name="White J."/>
            <person name="Yandava C."/>
            <person name="Sibley C.D."/>
            <person name="Field T.R."/>
            <person name="Grinwis M."/>
            <person name="Eshaghurshan C.S."/>
            <person name="Surette M.G."/>
            <person name="Haas B."/>
            <person name="Nusbaum C."/>
            <person name="Birren B."/>
        </authorList>
    </citation>
    <scope>NUCLEOTIDE SEQUENCE [LARGE SCALE GENOMIC DNA]</scope>
    <source>
        <strain evidence="10">C505</strain>
    </source>
</reference>
<evidence type="ECO:0000259" key="7">
    <source>
        <dbReference type="Pfam" id="PF01232"/>
    </source>
</evidence>
<comment type="catalytic activity">
    <reaction evidence="6">
        <text>D-mannitol 1-phosphate + NAD(+) = beta-D-fructose 6-phosphate + NADH + H(+)</text>
        <dbReference type="Rhea" id="RHEA:19661"/>
        <dbReference type="ChEBI" id="CHEBI:15378"/>
        <dbReference type="ChEBI" id="CHEBI:57540"/>
        <dbReference type="ChEBI" id="CHEBI:57634"/>
        <dbReference type="ChEBI" id="CHEBI:57945"/>
        <dbReference type="ChEBI" id="CHEBI:61381"/>
        <dbReference type="EC" id="1.1.1.17"/>
    </reaction>
</comment>
<dbReference type="InterPro" id="IPR013118">
    <property type="entry name" value="Mannitol_DH_C"/>
</dbReference>
<feature type="domain" description="Mannitol dehydrogenase C-terminal" evidence="8">
    <location>
        <begin position="321"/>
        <end position="510"/>
    </location>
</feature>
<dbReference type="InterPro" id="IPR008927">
    <property type="entry name" value="6-PGluconate_DH-like_C_sf"/>
</dbReference>
<dbReference type="Pfam" id="PF08125">
    <property type="entry name" value="Mannitol_dh_C"/>
    <property type="match status" value="1"/>
</dbReference>
<dbReference type="InterPro" id="IPR013131">
    <property type="entry name" value="Mannitol_DH_N"/>
</dbReference>
<name>F2V0U6_ACTVI</name>
<gene>
    <name evidence="9" type="ORF">HMPREF0059_02307</name>
</gene>
<sequence length="529" mass="57216">MDAHRISKEAGLTEGHWWQRGKDLFLTISLTESPLAPDYDRSAMTTGIVHIGVGGFHRAHEAAYLDRLMRRRAGSGPGEGAAAAAGGSCLEWGICGVGLLPGDARMRDVLATQDHLYTLVLKHPGGLRDPAVIGSIHNYLFAPDDPEVVLALLSAPTTRIVSLTVTESGYNVDDATAAFRTEAPGAVHDAEHPGEPTTAFGYIVEALRRRREAGIAPLTVMSCDNLPGNGKVARTAVVSQAAMSDPELADWIDGNVAFPSCMVDRITPRTTRADVAELQRALGVEDAWPVVSEPFTQWVIEDDFPAGRPPWEEVGVQMVDDVVPYELMKLRLLNASHQGLAHWGRLLGIEYAHEAAADADIAAWVRAYLEREARATLRSVPGINLDDYISTLFKRFTNEAIADTLSRLAQDASSRMPKFVLGTVRDNLTAGGPIRLGTAMVAAWALGDEGVDENGKTIAIDDPLADELLLLAAAQKSGHETAFISHEGVFGDLATNERFRRTFVEELEALRRQGARARLRALAGRTRAA</sequence>
<evidence type="ECO:0000256" key="5">
    <source>
        <dbReference type="ARBA" id="ARBA00023027"/>
    </source>
</evidence>
<keyword evidence="5" id="KW-0520">NAD</keyword>
<dbReference type="SUPFAM" id="SSF48179">
    <property type="entry name" value="6-phosphogluconate dehydrogenase C-terminal domain-like"/>
    <property type="match status" value="1"/>
</dbReference>
<evidence type="ECO:0000256" key="4">
    <source>
        <dbReference type="ARBA" id="ARBA00023002"/>
    </source>
</evidence>
<dbReference type="InterPro" id="IPR000669">
    <property type="entry name" value="Mannitol_DH"/>
</dbReference>
<evidence type="ECO:0000256" key="2">
    <source>
        <dbReference type="ARBA" id="ARBA00012939"/>
    </source>
</evidence>
<evidence type="ECO:0000256" key="3">
    <source>
        <dbReference type="ARBA" id="ARBA00016219"/>
    </source>
</evidence>
<dbReference type="GO" id="GO:0019594">
    <property type="term" value="P:mannitol metabolic process"/>
    <property type="evidence" value="ECO:0007669"/>
    <property type="project" value="InterPro"/>
</dbReference>